<dbReference type="Proteomes" id="UP000886860">
    <property type="component" value="Unassembled WGS sequence"/>
</dbReference>
<reference evidence="2" key="2">
    <citation type="journal article" date="2021" name="PeerJ">
        <title>Extensive microbial diversity within the chicken gut microbiome revealed by metagenomics and culture.</title>
        <authorList>
            <person name="Gilroy R."/>
            <person name="Ravi A."/>
            <person name="Getino M."/>
            <person name="Pursley I."/>
            <person name="Horton D.L."/>
            <person name="Alikhan N.F."/>
            <person name="Baker D."/>
            <person name="Gharbi K."/>
            <person name="Hall N."/>
            <person name="Watson M."/>
            <person name="Adriaenssens E.M."/>
            <person name="Foster-Nyarko E."/>
            <person name="Jarju S."/>
            <person name="Secka A."/>
            <person name="Antonio M."/>
            <person name="Oren A."/>
            <person name="Chaudhuri R.R."/>
            <person name="La Ragione R."/>
            <person name="Hildebrand F."/>
            <person name="Pallen M.J."/>
        </authorList>
    </citation>
    <scope>NUCLEOTIDE SEQUENCE</scope>
    <source>
        <strain evidence="2">CHK123-3438</strain>
    </source>
</reference>
<keyword evidence="1" id="KW-1133">Transmembrane helix</keyword>
<protein>
    <submittedName>
        <fullName evidence="2">O-linked GlcNAc transferase-like protein</fullName>
    </submittedName>
</protein>
<keyword evidence="1" id="KW-0472">Membrane</keyword>
<gene>
    <name evidence="2" type="ORF">IAB60_12270</name>
</gene>
<comment type="caution">
    <text evidence="2">The sequence shown here is derived from an EMBL/GenBank/DDBJ whole genome shotgun (WGS) entry which is preliminary data.</text>
</comment>
<keyword evidence="1" id="KW-0812">Transmembrane</keyword>
<evidence type="ECO:0000256" key="1">
    <source>
        <dbReference type="SAM" id="Phobius"/>
    </source>
</evidence>
<keyword evidence="2" id="KW-0808">Transferase</keyword>
<organism evidence="2 3">
    <name type="scientific">Candidatus Caccovicinus merdipullorum</name>
    <dbReference type="NCBI Taxonomy" id="2840724"/>
    <lineage>
        <taxon>Bacteria</taxon>
        <taxon>Bacillati</taxon>
        <taxon>Bacillota</taxon>
        <taxon>Clostridia</taxon>
        <taxon>Eubacteriales</taxon>
        <taxon>Candidatus Caccovicinus</taxon>
    </lineage>
</organism>
<proteinExistence type="predicted"/>
<evidence type="ECO:0000313" key="2">
    <source>
        <dbReference type="EMBL" id="HIT42847.1"/>
    </source>
</evidence>
<feature type="transmembrane region" description="Helical" evidence="1">
    <location>
        <begin position="20"/>
        <end position="40"/>
    </location>
</feature>
<dbReference type="GO" id="GO:0016740">
    <property type="term" value="F:transferase activity"/>
    <property type="evidence" value="ECO:0007669"/>
    <property type="project" value="UniProtKB-KW"/>
</dbReference>
<name>A0A9D1GLS3_9FIRM</name>
<dbReference type="AlphaFoldDB" id="A0A9D1GLS3"/>
<evidence type="ECO:0000313" key="3">
    <source>
        <dbReference type="Proteomes" id="UP000886860"/>
    </source>
</evidence>
<reference evidence="2" key="1">
    <citation type="submission" date="2020-10" db="EMBL/GenBank/DDBJ databases">
        <authorList>
            <person name="Gilroy R."/>
        </authorList>
    </citation>
    <scope>NUCLEOTIDE SEQUENCE</scope>
    <source>
        <strain evidence="2">CHK123-3438</strain>
    </source>
</reference>
<accession>A0A9D1GLS3</accession>
<dbReference type="EMBL" id="DVKS01000202">
    <property type="protein sequence ID" value="HIT42847.1"/>
    <property type="molecule type" value="Genomic_DNA"/>
</dbReference>
<sequence length="189" mass="21022">MKGAAKGQYGCRNRRKYIQIAEVALGAAAILIQLGARALVEGEAYKNVLTVMAIVSVLPTANVAVPFLASIRFWTPKKEFYRKLNPYEEKCTVLYDLILTSREQILPMDGILVHPTGVYCFCSNPKADIRKAENYLNEVFRSHKLDPNVKVIADEKAFFRRAASLKPADGYEDDGSVGYAADLLKTLSM</sequence>
<feature type="transmembrane region" description="Helical" evidence="1">
    <location>
        <begin position="52"/>
        <end position="74"/>
    </location>
</feature>